<dbReference type="Gene3D" id="6.10.340.10">
    <property type="match status" value="1"/>
</dbReference>
<dbReference type="EMBL" id="AP017312">
    <property type="protein sequence ID" value="BAU26799.1"/>
    <property type="molecule type" value="Genomic_DNA"/>
</dbReference>
<dbReference type="Pfam" id="PF00015">
    <property type="entry name" value="MCPsignal"/>
    <property type="match status" value="1"/>
</dbReference>
<comment type="subcellular location">
    <subcellularLocation>
        <location evidence="1">Cell membrane</location>
    </subcellularLocation>
</comment>
<keyword evidence="7" id="KW-1185">Reference proteome</keyword>
<dbReference type="InterPro" id="IPR004089">
    <property type="entry name" value="MCPsignal_dom"/>
</dbReference>
<organism evidence="6 7">
    <name type="scientific">Aneurinibacillus soli</name>
    <dbReference type="NCBI Taxonomy" id="1500254"/>
    <lineage>
        <taxon>Bacteria</taxon>
        <taxon>Bacillati</taxon>
        <taxon>Bacillota</taxon>
        <taxon>Bacilli</taxon>
        <taxon>Bacillales</taxon>
        <taxon>Paenibacillaceae</taxon>
        <taxon>Aneurinibacillus group</taxon>
        <taxon>Aneurinibacillus</taxon>
    </lineage>
</organism>
<dbReference type="SMART" id="SM00283">
    <property type="entry name" value="MA"/>
    <property type="match status" value="1"/>
</dbReference>
<keyword evidence="3" id="KW-0472">Membrane</keyword>
<gene>
    <name evidence="6" type="primary">mcpB_5</name>
    <name evidence="6" type="ORF">CB4_00968</name>
</gene>
<dbReference type="Gene3D" id="1.10.287.950">
    <property type="entry name" value="Methyl-accepting chemotaxis protein"/>
    <property type="match status" value="1"/>
</dbReference>
<dbReference type="InterPro" id="IPR003660">
    <property type="entry name" value="HAMP_dom"/>
</dbReference>
<dbReference type="GO" id="GO:0007165">
    <property type="term" value="P:signal transduction"/>
    <property type="evidence" value="ECO:0007669"/>
    <property type="project" value="UniProtKB-KW"/>
</dbReference>
<dbReference type="PROSITE" id="PS50885">
    <property type="entry name" value="HAMP"/>
    <property type="match status" value="1"/>
</dbReference>
<dbReference type="PANTHER" id="PTHR32089:SF112">
    <property type="entry name" value="LYSOZYME-LIKE PROTEIN-RELATED"/>
    <property type="match status" value="1"/>
</dbReference>
<evidence type="ECO:0000313" key="7">
    <source>
        <dbReference type="Proteomes" id="UP000217696"/>
    </source>
</evidence>
<dbReference type="PROSITE" id="PS50111">
    <property type="entry name" value="CHEMOTAXIS_TRANSDUC_2"/>
    <property type="match status" value="1"/>
</dbReference>
<sequence length="560" mass="60234">MNIRKKLVIANLCIVVFMLAMAGYSNFSLLKINGNGDDMYHKRVIPISQLGQIGKYAENTRVSMLSSVVSQKPQLTEKAEANLVQIATIMKEYSSSDLTEEERSLFTRFSTSWKEFETIVHNNIKLVQAGKYEEARAGLQKGGVPFGKASDDLMSLMKLNEKVAEQLMNQNEESYQSTHLILIILSVLSVLAAVGIAMASGTVISKPLQKLAEQARRIAENDLTVADIEVKSNDEIGQLSHSFNQMKKNLHSIVGGVHRGVEELSASSQEMAASSEQVSAGVQEVTASIHEVASAAEAGSQAVVDASKVLLELSSLIQIAKDKANSAAENSDETLRTAENGKNIVADTVRRMESIQTRTAETETLIATLNEYSKEIELITDTITQLAAQTNLLALNAAIEAARAGEAGKGFAVVADEVRKLAEQSNAGAVQVAELVQKISESTLRAVTATQQSRTEVEEGTVIVAQAGEALSDILQAVSATEKEVRSIVEVTDEEVAGSDKIIQLIHSLATIVENTADHAQQVSATTEQVSASMQTIAASAEETSAMAVELRSRVDQFKV</sequence>
<keyword evidence="4" id="KW-0807">Transducer</keyword>
<dbReference type="Pfam" id="PF12729">
    <property type="entry name" value="4HB_MCP_1"/>
    <property type="match status" value="1"/>
</dbReference>
<dbReference type="KEGG" id="asoc:CB4_00968"/>
<accession>A0A0U5B0K1</accession>
<name>A0A0U5B0K1_9BACL</name>
<dbReference type="OrthoDB" id="358716at2"/>
<evidence type="ECO:0000256" key="2">
    <source>
        <dbReference type="ARBA" id="ARBA00022475"/>
    </source>
</evidence>
<proteinExistence type="inferred from homology"/>
<dbReference type="AlphaFoldDB" id="A0A0U5B0K1"/>
<dbReference type="SUPFAM" id="SSF158472">
    <property type="entry name" value="HAMP domain-like"/>
    <property type="match status" value="1"/>
</dbReference>
<evidence type="ECO:0000256" key="4">
    <source>
        <dbReference type="ARBA" id="ARBA00023224"/>
    </source>
</evidence>
<protein>
    <submittedName>
        <fullName evidence="6">Methyl-accepting chemotaxis protein McpB</fullName>
    </submittedName>
</protein>
<evidence type="ECO:0000256" key="1">
    <source>
        <dbReference type="ARBA" id="ARBA00004236"/>
    </source>
</evidence>
<dbReference type="InterPro" id="IPR024478">
    <property type="entry name" value="HlyB_4HB_MCP"/>
</dbReference>
<evidence type="ECO:0000256" key="3">
    <source>
        <dbReference type="ARBA" id="ARBA00023136"/>
    </source>
</evidence>
<comment type="similarity">
    <text evidence="5">Belongs to the methyl-accepting chemotaxis (MCP) protein family.</text>
</comment>
<dbReference type="GO" id="GO:0005886">
    <property type="term" value="C:plasma membrane"/>
    <property type="evidence" value="ECO:0007669"/>
    <property type="project" value="UniProtKB-SubCell"/>
</dbReference>
<reference evidence="6 7" key="1">
    <citation type="submission" date="2015-12" db="EMBL/GenBank/DDBJ databases">
        <title>Genome sequence of Aneurinibacillus soli.</title>
        <authorList>
            <person name="Lee J.S."/>
            <person name="Lee K.C."/>
            <person name="Kim K.K."/>
            <person name="Lee B.W."/>
        </authorList>
    </citation>
    <scope>NUCLEOTIDE SEQUENCE [LARGE SCALE GENOMIC DNA]</scope>
    <source>
        <strain evidence="6 7">CB4</strain>
    </source>
</reference>
<dbReference type="CDD" id="cd06225">
    <property type="entry name" value="HAMP"/>
    <property type="match status" value="1"/>
</dbReference>
<dbReference type="PANTHER" id="PTHR32089">
    <property type="entry name" value="METHYL-ACCEPTING CHEMOTAXIS PROTEIN MCPB"/>
    <property type="match status" value="1"/>
</dbReference>
<dbReference type="SMART" id="SM00304">
    <property type="entry name" value="HAMP"/>
    <property type="match status" value="1"/>
</dbReference>
<evidence type="ECO:0000313" key="6">
    <source>
        <dbReference type="EMBL" id="BAU26799.1"/>
    </source>
</evidence>
<dbReference type="SUPFAM" id="SSF58104">
    <property type="entry name" value="Methyl-accepting chemotaxis protein (MCP) signaling domain"/>
    <property type="match status" value="1"/>
</dbReference>
<keyword evidence="2" id="KW-1003">Cell membrane</keyword>
<dbReference type="RefSeq" id="WP_096463805.1">
    <property type="nucleotide sequence ID" value="NZ_AP017312.1"/>
</dbReference>
<dbReference type="Pfam" id="PF00672">
    <property type="entry name" value="HAMP"/>
    <property type="match status" value="1"/>
</dbReference>
<evidence type="ECO:0000256" key="5">
    <source>
        <dbReference type="ARBA" id="ARBA00029447"/>
    </source>
</evidence>
<dbReference type="Proteomes" id="UP000217696">
    <property type="component" value="Chromosome"/>
</dbReference>